<proteinExistence type="predicted"/>
<comment type="caution">
    <text evidence="1">The sequence shown here is derived from an EMBL/GenBank/DDBJ whole genome shotgun (WGS) entry which is preliminary data.</text>
</comment>
<gene>
    <name evidence="1" type="ORF">MAE02_51970</name>
</gene>
<protein>
    <submittedName>
        <fullName evidence="1">Uncharacterized protein</fullName>
    </submittedName>
</protein>
<dbReference type="EMBL" id="BJYU01000108">
    <property type="protein sequence ID" value="GEO17501.1"/>
    <property type="molecule type" value="Genomic_DNA"/>
</dbReference>
<name>A0A512BZW6_9HYPH</name>
<organism evidence="1 2">
    <name type="scientific">Microvirga aerophila</name>
    <dbReference type="NCBI Taxonomy" id="670291"/>
    <lineage>
        <taxon>Bacteria</taxon>
        <taxon>Pseudomonadati</taxon>
        <taxon>Pseudomonadota</taxon>
        <taxon>Alphaproteobacteria</taxon>
        <taxon>Hyphomicrobiales</taxon>
        <taxon>Methylobacteriaceae</taxon>
        <taxon>Microvirga</taxon>
    </lineage>
</organism>
<dbReference type="InterPro" id="IPR036895">
    <property type="entry name" value="Uracil-DNA_glycosylase-like_sf"/>
</dbReference>
<dbReference type="AlphaFoldDB" id="A0A512BZW6"/>
<reference evidence="1 2" key="1">
    <citation type="submission" date="2019-07" db="EMBL/GenBank/DDBJ databases">
        <title>Whole genome shotgun sequence of Microvirga aerophila NBRC 106136.</title>
        <authorList>
            <person name="Hosoyama A."/>
            <person name="Uohara A."/>
            <person name="Ohji S."/>
            <person name="Ichikawa N."/>
        </authorList>
    </citation>
    <scope>NUCLEOTIDE SEQUENCE [LARGE SCALE GENOMIC DNA]</scope>
    <source>
        <strain evidence="1 2">NBRC 106136</strain>
    </source>
</reference>
<dbReference type="Proteomes" id="UP000321085">
    <property type="component" value="Unassembled WGS sequence"/>
</dbReference>
<sequence length="96" mass="10133">MLQPLELLGLPKFGIGLTDLVKKAFGTVISLADSDYDIGSFAEPMVQFAPKIIAFDGKGPRPGPSSAELGRSLLDSDQWLGGADLRPSVHVRAGIP</sequence>
<dbReference type="Gene3D" id="3.40.470.10">
    <property type="entry name" value="Uracil-DNA glycosylase-like domain"/>
    <property type="match status" value="1"/>
</dbReference>
<evidence type="ECO:0000313" key="2">
    <source>
        <dbReference type="Proteomes" id="UP000321085"/>
    </source>
</evidence>
<keyword evidence="2" id="KW-1185">Reference proteome</keyword>
<dbReference type="OrthoDB" id="9799921at2"/>
<evidence type="ECO:0000313" key="1">
    <source>
        <dbReference type="EMBL" id="GEO17501.1"/>
    </source>
</evidence>
<accession>A0A512BZW6</accession>